<dbReference type="RefSeq" id="WP_269512116.1">
    <property type="nucleotide sequence ID" value="NZ_CP114721.1"/>
</dbReference>
<feature type="transmembrane region" description="Helical" evidence="2">
    <location>
        <begin position="150"/>
        <end position="175"/>
    </location>
</feature>
<gene>
    <name evidence="3" type="primary">bdr</name>
    <name evidence="3" type="ORF">O5404_04505</name>
</gene>
<organism evidence="3 4">
    <name type="scientific">Borrelia miyamotoi</name>
    <dbReference type="NCBI Taxonomy" id="47466"/>
    <lineage>
        <taxon>Bacteria</taxon>
        <taxon>Pseudomonadati</taxon>
        <taxon>Spirochaetota</taxon>
        <taxon>Spirochaetia</taxon>
        <taxon>Spirochaetales</taxon>
        <taxon>Borreliaceae</taxon>
        <taxon>Borrelia</taxon>
    </lineage>
</organism>
<proteinExistence type="predicted"/>
<dbReference type="AlphaFoldDB" id="A0AAX3JNP5"/>
<feature type="coiled-coil region" evidence="1">
    <location>
        <begin position="63"/>
        <end position="105"/>
    </location>
</feature>
<protein>
    <submittedName>
        <fullName evidence="3">Bdr family repetitive protein</fullName>
    </submittedName>
</protein>
<geneLocation type="plasmid" evidence="3 4">
    <name>pZSt-lp92</name>
</geneLocation>
<dbReference type="EMBL" id="CP114721">
    <property type="protein sequence ID" value="WAZ72289.1"/>
    <property type="molecule type" value="Genomic_DNA"/>
</dbReference>
<evidence type="ECO:0000256" key="1">
    <source>
        <dbReference type="SAM" id="Coils"/>
    </source>
</evidence>
<evidence type="ECO:0000256" key="2">
    <source>
        <dbReference type="SAM" id="Phobius"/>
    </source>
</evidence>
<name>A0AAX3JNP5_9SPIR</name>
<keyword evidence="1" id="KW-0175">Coiled coil</keyword>
<keyword evidence="3" id="KW-0614">Plasmid</keyword>
<sequence length="177" mass="20383">MGLPQPVITRQMVLAELIKAGINQEIAEDLSYRYYKNELTHKDIEYLKENFDIKLEKVQDSLKADIKASHSDLDNKIDNVENNLNNKIDNNFNELDNKIEKIEAGLKSDIASVSNEVALVRKDMEINKMELNSQLVKITSKLESSFKLHYWMFSTVITLFIGIFLTLISIVYSLLNK</sequence>
<evidence type="ECO:0000313" key="4">
    <source>
        <dbReference type="Proteomes" id="UP001164513"/>
    </source>
</evidence>
<keyword evidence="2" id="KW-1133">Transmembrane helix</keyword>
<dbReference type="Proteomes" id="UP001164513">
    <property type="component" value="Plasmid pZSt-lp92"/>
</dbReference>
<evidence type="ECO:0000313" key="3">
    <source>
        <dbReference type="EMBL" id="WAZ72289.1"/>
    </source>
</evidence>
<dbReference type="NCBIfam" id="NF040499">
    <property type="entry name" value="Bdr_N_group1"/>
    <property type="match status" value="1"/>
</dbReference>
<keyword evidence="2" id="KW-0812">Transmembrane</keyword>
<keyword evidence="2" id="KW-0472">Membrane</keyword>
<accession>A0AAX3JNP5</accession>
<reference evidence="3" key="1">
    <citation type="submission" date="2022-12" db="EMBL/GenBank/DDBJ databases">
        <title>B. miyamotoi WGS.</title>
        <authorList>
            <person name="Gabriele M."/>
            <person name="Kuleshov K.V."/>
            <person name="Hepner S."/>
            <person name="Hoornstra D."/>
            <person name="Hovius J.W."/>
            <person name="Platonov A.E."/>
            <person name="Fingerle V."/>
            <person name="Strube C."/>
        </authorList>
    </citation>
    <scope>NUCLEOTIDE SEQUENCE</scope>
    <source>
        <strain evidence="3">ZStruIII14-9</strain>
        <plasmid evidence="3">pZSt-lp92</plasmid>
    </source>
</reference>